<protein>
    <submittedName>
        <fullName evidence="2">Uncharacterized protein</fullName>
    </submittedName>
</protein>
<dbReference type="AlphaFoldDB" id="A0A7H4LHE0"/>
<sequence length="164" mass="18016">MDSSGRPPGSALAQRLCGSPMPLIQCDDCTLTMLRLTSGMPKHPGWVFFKCENDGEDGCSFWFLKGQYIDLLTERNLIDVGALLSRIKGNDAAACATRGEATSTSFEPKMKKEECKIKNPQINNECMEKILVQLVGAVMEVGNILQCILVVLVFFGLAILAKIW</sequence>
<evidence type="ECO:0000313" key="2">
    <source>
        <dbReference type="EMBL" id="SPT18028.1"/>
    </source>
</evidence>
<keyword evidence="1" id="KW-0812">Transmembrane</keyword>
<reference evidence="2 3" key="1">
    <citation type="submission" date="2018-05" db="EMBL/GenBank/DDBJ databases">
        <authorList>
            <person name="Thind KAUR A."/>
        </authorList>
    </citation>
    <scope>NUCLEOTIDE SEQUENCE [LARGE SCALE GENOMIC DNA]</scope>
</reference>
<dbReference type="EMBL" id="LS480641">
    <property type="protein sequence ID" value="SPT18028.1"/>
    <property type="molecule type" value="Genomic_DNA"/>
</dbReference>
<keyword evidence="1" id="KW-1133">Transmembrane helix</keyword>
<evidence type="ECO:0000313" key="3">
    <source>
        <dbReference type="Proteomes" id="UP000280104"/>
    </source>
</evidence>
<dbReference type="PANTHER" id="PTHR33680:SF7">
    <property type="entry name" value="OS02G0474200 PROTEIN"/>
    <property type="match status" value="1"/>
</dbReference>
<dbReference type="Proteomes" id="UP000280104">
    <property type="component" value="Chromosome II"/>
</dbReference>
<accession>A0A7H4LHE0</accession>
<organism evidence="2 3">
    <name type="scientific">Triticum aestivum</name>
    <name type="common">Wheat</name>
    <dbReference type="NCBI Taxonomy" id="4565"/>
    <lineage>
        <taxon>Eukaryota</taxon>
        <taxon>Viridiplantae</taxon>
        <taxon>Streptophyta</taxon>
        <taxon>Embryophyta</taxon>
        <taxon>Tracheophyta</taxon>
        <taxon>Spermatophyta</taxon>
        <taxon>Magnoliopsida</taxon>
        <taxon>Liliopsida</taxon>
        <taxon>Poales</taxon>
        <taxon>Poaceae</taxon>
        <taxon>BOP clade</taxon>
        <taxon>Pooideae</taxon>
        <taxon>Triticodae</taxon>
        <taxon>Triticeae</taxon>
        <taxon>Triticinae</taxon>
        <taxon>Triticum</taxon>
    </lineage>
</organism>
<proteinExistence type="predicted"/>
<feature type="transmembrane region" description="Helical" evidence="1">
    <location>
        <begin position="130"/>
        <end position="160"/>
    </location>
</feature>
<dbReference type="PANTHER" id="PTHR33680">
    <property type="entry name" value="OS07G0190500 PROTEIN"/>
    <property type="match status" value="1"/>
</dbReference>
<gene>
    <name evidence="2" type="ORF">CAMPLR22A2D_LOCUS2638</name>
</gene>
<name>A0A7H4LHE0_WHEAT</name>
<keyword evidence="1" id="KW-0472">Membrane</keyword>
<evidence type="ECO:0000256" key="1">
    <source>
        <dbReference type="SAM" id="Phobius"/>
    </source>
</evidence>